<dbReference type="Proteomes" id="UP000308600">
    <property type="component" value="Unassembled WGS sequence"/>
</dbReference>
<protein>
    <submittedName>
        <fullName evidence="1">Uncharacterized protein</fullName>
    </submittedName>
</protein>
<evidence type="ECO:0000313" key="2">
    <source>
        <dbReference type="Proteomes" id="UP000308600"/>
    </source>
</evidence>
<keyword evidence="2" id="KW-1185">Reference proteome</keyword>
<sequence length="1468" mass="162614">MPSLLSFGRFRPTNGNITIDTNETSGPSGLGWTPTTSAASLPTPTTPTTNGGLELSSLRSLGRSLPLSGGLLQDRSQTIQGAPQDFGNGQLSSQETTSRLSASNMTAGFLGGDYDPNVFQTVNDFYNANNDILIPRSRNIADPGLEPKEIDEQLNDAPDSLKILLKGLSAIGQLHPVVGAAVGAFALVMTMDMTRRDNDKKILAVNVQMQELMAVFFEYLDTQKERDCQRFIEEHGGIKAVIDSDDLLEELVAKSGESMTSSWSGSGGSRGLGGAGPGGGKGKGKGGGGGESRGASSRGGGDARKNNELPELRKRLRKELAEDIDEALERNRIMFEKKLDMQSKQLKEALQEESEHIISTLLAGAHDRIIDFDLQTIWKDMGWKGSVKARHFVLALHDYYTDRLNSTNHSTSESHSDGTPTTPLPPASPHPNTQRNSGGSGSNRKSSAPKKKVDDRWALAYINAAYVQPILEAVDDDGTGFVSVKEVNTFVASRPEGWSLPHWIAYWAVGWQATISRYKSKIYLLIRTIFLHLKHILPSNRRAVDEYLFHASFWRIELLLRSTRSVNPNVLSDTDLMRITDAYEKEEEERLDENLQGVEYELDTPATVSLVTGAGRIERYCLTLIYLLLRRHLKVILIACKHVVDTEEFVALNDSLVSVLMAVDYRVQNLEAVFKQTHLDVQARLGNFAFGMFQLSYGDIRRIPIQNTFGMWTPEDDPTAPPNTSSTASNPPPSPLPSVNSPRSATSPASATIHSSAAQSSLPRNSASASLSKGHQSPNQPQPLLYTIDTILTGSEYPLSTIQAIVSQSIPHSTLKYGIKDGFHTTDYYEFEPHRLEKEGCKEVPIQGTWTGHCKRPSAPLPKSKSEREDGEGEEAENEDEEEENGDDDDDDEGAVVESESSAASFSTYVVRLSMKVLKDGRTLVGKGEDYADTFEFKGFIKRRMWPHAGGYEFGFIIEDDAPGGERKGSTSGGSGPKARACYGILDPDKDVITARWVVPTRKRVNPTNLIPPSSVFSQLLSDPDAPTLFQLRRTPPSLVRYRYTQYQFAEDPVRSRWSFAASSALHIAQSQLWSRRFFEARFKERKRFVELTVRSLIVSMRLTPQTPLSLVESGELEYLRQELDPSEARFYQALAEFEIQKLPWHPAWGCDSCGRRITKSRLLCVTCMSEDLSDNIDLCLICIDKSPTKRGFSHDPSHIMVKTEQTLHDFDFARIVETAKGMSDRIKGAFRSIESAMPPPLVVPGVPGIQGLPGIGLRVAGSPMIPGLPMTMGGEDHKSQPVCACCEKRAIPPCWVCLICNKDTYICFDCDYNRRPANSASGHLFSHALVRIRDTSTEGETSLDDRLHSLEHRILTLEYKLTESQALMSSHLSTSLGSIESRVSTMESKVERALAGIEGKVSRALEEVDTKVERRLKEMEERSERRFERIEEVLRMIATQTAALPAVYGQVVRDYARSHAVRKKELP</sequence>
<name>A0ACD3AH08_9AGAR</name>
<organism evidence="1 2">
    <name type="scientific">Pluteus cervinus</name>
    <dbReference type="NCBI Taxonomy" id="181527"/>
    <lineage>
        <taxon>Eukaryota</taxon>
        <taxon>Fungi</taxon>
        <taxon>Dikarya</taxon>
        <taxon>Basidiomycota</taxon>
        <taxon>Agaricomycotina</taxon>
        <taxon>Agaricomycetes</taxon>
        <taxon>Agaricomycetidae</taxon>
        <taxon>Agaricales</taxon>
        <taxon>Pluteineae</taxon>
        <taxon>Pluteaceae</taxon>
        <taxon>Pluteus</taxon>
    </lineage>
</organism>
<evidence type="ECO:0000313" key="1">
    <source>
        <dbReference type="EMBL" id="TFK64971.1"/>
    </source>
</evidence>
<reference evidence="1 2" key="1">
    <citation type="journal article" date="2019" name="Nat. Ecol. Evol.">
        <title>Megaphylogeny resolves global patterns of mushroom evolution.</title>
        <authorList>
            <person name="Varga T."/>
            <person name="Krizsan K."/>
            <person name="Foldi C."/>
            <person name="Dima B."/>
            <person name="Sanchez-Garcia M."/>
            <person name="Sanchez-Ramirez S."/>
            <person name="Szollosi G.J."/>
            <person name="Szarkandi J.G."/>
            <person name="Papp V."/>
            <person name="Albert L."/>
            <person name="Andreopoulos W."/>
            <person name="Angelini C."/>
            <person name="Antonin V."/>
            <person name="Barry K.W."/>
            <person name="Bougher N.L."/>
            <person name="Buchanan P."/>
            <person name="Buyck B."/>
            <person name="Bense V."/>
            <person name="Catcheside P."/>
            <person name="Chovatia M."/>
            <person name="Cooper J."/>
            <person name="Damon W."/>
            <person name="Desjardin D."/>
            <person name="Finy P."/>
            <person name="Geml J."/>
            <person name="Haridas S."/>
            <person name="Hughes K."/>
            <person name="Justo A."/>
            <person name="Karasinski D."/>
            <person name="Kautmanova I."/>
            <person name="Kiss B."/>
            <person name="Kocsube S."/>
            <person name="Kotiranta H."/>
            <person name="LaButti K.M."/>
            <person name="Lechner B.E."/>
            <person name="Liimatainen K."/>
            <person name="Lipzen A."/>
            <person name="Lukacs Z."/>
            <person name="Mihaltcheva S."/>
            <person name="Morgado L.N."/>
            <person name="Niskanen T."/>
            <person name="Noordeloos M.E."/>
            <person name="Ohm R.A."/>
            <person name="Ortiz-Santana B."/>
            <person name="Ovrebo C."/>
            <person name="Racz N."/>
            <person name="Riley R."/>
            <person name="Savchenko A."/>
            <person name="Shiryaev A."/>
            <person name="Soop K."/>
            <person name="Spirin V."/>
            <person name="Szebenyi C."/>
            <person name="Tomsovsky M."/>
            <person name="Tulloss R.E."/>
            <person name="Uehling J."/>
            <person name="Grigoriev I.V."/>
            <person name="Vagvolgyi C."/>
            <person name="Papp T."/>
            <person name="Martin F.M."/>
            <person name="Miettinen O."/>
            <person name="Hibbett D.S."/>
            <person name="Nagy L.G."/>
        </authorList>
    </citation>
    <scope>NUCLEOTIDE SEQUENCE [LARGE SCALE GENOMIC DNA]</scope>
    <source>
        <strain evidence="1 2">NL-1719</strain>
    </source>
</reference>
<gene>
    <name evidence="1" type="ORF">BDN72DRAFT_846149</name>
</gene>
<proteinExistence type="predicted"/>
<accession>A0ACD3AH08</accession>
<dbReference type="EMBL" id="ML208453">
    <property type="protein sequence ID" value="TFK64971.1"/>
    <property type="molecule type" value="Genomic_DNA"/>
</dbReference>